<keyword evidence="3" id="KW-1185">Reference proteome</keyword>
<feature type="domain" description="BZIP" evidence="1">
    <location>
        <begin position="156"/>
        <end position="171"/>
    </location>
</feature>
<comment type="caution">
    <text evidence="2">The sequence shown here is derived from an EMBL/GenBank/DDBJ whole genome shotgun (WGS) entry which is preliminary data.</text>
</comment>
<evidence type="ECO:0000313" key="3">
    <source>
        <dbReference type="Proteomes" id="UP000784294"/>
    </source>
</evidence>
<organism evidence="2 3">
    <name type="scientific">Protopolystoma xenopodis</name>
    <dbReference type="NCBI Taxonomy" id="117903"/>
    <lineage>
        <taxon>Eukaryota</taxon>
        <taxon>Metazoa</taxon>
        <taxon>Spiralia</taxon>
        <taxon>Lophotrochozoa</taxon>
        <taxon>Platyhelminthes</taxon>
        <taxon>Monogenea</taxon>
        <taxon>Polyopisthocotylea</taxon>
        <taxon>Polystomatidea</taxon>
        <taxon>Polystomatidae</taxon>
        <taxon>Protopolystoma</taxon>
    </lineage>
</organism>
<evidence type="ECO:0000259" key="1">
    <source>
        <dbReference type="PROSITE" id="PS00036"/>
    </source>
</evidence>
<dbReference type="InterPro" id="IPR027267">
    <property type="entry name" value="AH/BAR_dom_sf"/>
</dbReference>
<reference evidence="2" key="1">
    <citation type="submission" date="2018-11" db="EMBL/GenBank/DDBJ databases">
        <authorList>
            <consortium name="Pathogen Informatics"/>
        </authorList>
    </citation>
    <scope>NUCLEOTIDE SEQUENCE</scope>
</reference>
<accession>A0A448XD19</accession>
<dbReference type="InterPro" id="IPR004827">
    <property type="entry name" value="bZIP"/>
</dbReference>
<evidence type="ECO:0000313" key="2">
    <source>
        <dbReference type="EMBL" id="VEL33869.1"/>
    </source>
</evidence>
<dbReference type="CDD" id="cd14686">
    <property type="entry name" value="bZIP"/>
    <property type="match status" value="1"/>
</dbReference>
<proteinExistence type="predicted"/>
<name>A0A448XD19_9PLAT</name>
<dbReference type="Gene3D" id="1.20.1270.60">
    <property type="entry name" value="Arfaptin homology (AH) domain/BAR domain"/>
    <property type="match status" value="1"/>
</dbReference>
<dbReference type="SUPFAM" id="SSF103657">
    <property type="entry name" value="BAR/IMD domain-like"/>
    <property type="match status" value="1"/>
</dbReference>
<dbReference type="Proteomes" id="UP000784294">
    <property type="component" value="Unassembled WGS sequence"/>
</dbReference>
<protein>
    <recommendedName>
        <fullName evidence="1">BZIP domain-containing protein</fullName>
    </recommendedName>
</protein>
<dbReference type="AlphaFoldDB" id="A0A448XD19"/>
<dbReference type="GO" id="GO:0003700">
    <property type="term" value="F:DNA-binding transcription factor activity"/>
    <property type="evidence" value="ECO:0007669"/>
    <property type="project" value="InterPro"/>
</dbReference>
<gene>
    <name evidence="2" type="ORF">PXEA_LOCUS27309</name>
</gene>
<dbReference type="PROSITE" id="PS00036">
    <property type="entry name" value="BZIP_BASIC"/>
    <property type="match status" value="1"/>
</dbReference>
<sequence length="379" mass="42359">METTHRTIFPPLHSPVASLSHRGSPPPLNFGFDTLFDELGFDPYLPTTNAPAPTSFHSSINQSSEVEFLGLPNDLIDFITDYDARVDASEPGLEHSPEMLTNRCDAFACEIPSINTSRRRRKDLLNPLPECHVTHEVSALANSSRHKFPKDDRISRKRLSNRQSAFRYRQKIKAKNELLENELSSTLSRYKSAKHAYDRLLLTYGELQRLALDLLKSVGASDLVRSQTTNSTCEVARLAVPHLCYLGIALASSWIGRTYSLHGGGTRRLMGDGCASVSSACRLDDATAGASGHRDSQIKYRQLQTSLQVLSACVSETTKQQRNLADMLEDLSQSQPELSNEFMKNAEVQRVISLNGIKLSGRPNVLNWNFIFHWSLKEI</sequence>
<dbReference type="OrthoDB" id="6263945at2759"/>
<dbReference type="EMBL" id="CAAALY010246586">
    <property type="protein sequence ID" value="VEL33869.1"/>
    <property type="molecule type" value="Genomic_DNA"/>
</dbReference>